<comment type="caution">
    <text evidence="1">The sequence shown here is derived from an EMBL/GenBank/DDBJ whole genome shotgun (WGS) entry which is preliminary data.</text>
</comment>
<dbReference type="EMBL" id="MSZS01000002">
    <property type="protein sequence ID" value="PKX96919.1"/>
    <property type="molecule type" value="Genomic_DNA"/>
</dbReference>
<organism evidence="1 2">
    <name type="scientific">Aspergillus novofumigatus (strain IBT 16806)</name>
    <dbReference type="NCBI Taxonomy" id="1392255"/>
    <lineage>
        <taxon>Eukaryota</taxon>
        <taxon>Fungi</taxon>
        <taxon>Dikarya</taxon>
        <taxon>Ascomycota</taxon>
        <taxon>Pezizomycotina</taxon>
        <taxon>Eurotiomycetes</taxon>
        <taxon>Eurotiomycetidae</taxon>
        <taxon>Eurotiales</taxon>
        <taxon>Aspergillaceae</taxon>
        <taxon>Aspergillus</taxon>
        <taxon>Aspergillus subgen. Fumigati</taxon>
    </lineage>
</organism>
<protein>
    <submittedName>
        <fullName evidence="1">Uncharacterized protein</fullName>
    </submittedName>
</protein>
<evidence type="ECO:0000313" key="2">
    <source>
        <dbReference type="Proteomes" id="UP000234474"/>
    </source>
</evidence>
<accession>A0A2I1CH19</accession>
<dbReference type="GeneID" id="36539835"/>
<dbReference type="Proteomes" id="UP000234474">
    <property type="component" value="Unassembled WGS sequence"/>
</dbReference>
<reference evidence="2" key="1">
    <citation type="journal article" date="2018" name="Proc. Natl. Acad. Sci. U.S.A.">
        <title>Linking secondary metabolites to gene clusters through genome sequencing of six diverse Aspergillus species.</title>
        <authorList>
            <person name="Kaerboelling I."/>
            <person name="Vesth T.C."/>
            <person name="Frisvad J.C."/>
            <person name="Nybo J.L."/>
            <person name="Theobald S."/>
            <person name="Kuo A."/>
            <person name="Bowyer P."/>
            <person name="Matsuda Y."/>
            <person name="Mondo S."/>
            <person name="Lyhne E.K."/>
            <person name="Kogle M.E."/>
            <person name="Clum A."/>
            <person name="Lipzen A."/>
            <person name="Salamov A."/>
            <person name="Ngan C.Y."/>
            <person name="Daum C."/>
            <person name="Chiniquy J."/>
            <person name="Barry K."/>
            <person name="LaButti K."/>
            <person name="Haridas S."/>
            <person name="Simmons B.A."/>
            <person name="Magnuson J.K."/>
            <person name="Mortensen U.H."/>
            <person name="Larsen T.O."/>
            <person name="Grigoriev I.V."/>
            <person name="Baker S.E."/>
            <person name="Andersen M.R."/>
        </authorList>
    </citation>
    <scope>NUCLEOTIDE SEQUENCE [LARGE SCALE GENOMIC DNA]</scope>
    <source>
        <strain evidence="2">IBT 16806</strain>
    </source>
</reference>
<proteinExistence type="predicted"/>
<dbReference type="RefSeq" id="XP_024685514.1">
    <property type="nucleotide sequence ID" value="XM_024832497.1"/>
</dbReference>
<dbReference type="AlphaFoldDB" id="A0A2I1CH19"/>
<keyword evidence="2" id="KW-1185">Reference proteome</keyword>
<sequence>MSFTKVSFPSNGVIVVGDFYAPAPGTPNRRGGVVVTLAVAMQSVNPSYIVN</sequence>
<gene>
    <name evidence="1" type="ORF">P174DRAFT_95183</name>
</gene>
<dbReference type="VEuPathDB" id="FungiDB:P174DRAFT_95183"/>
<name>A0A2I1CH19_ASPN1</name>
<evidence type="ECO:0000313" key="1">
    <source>
        <dbReference type="EMBL" id="PKX96919.1"/>
    </source>
</evidence>